<protein>
    <submittedName>
        <fullName evidence="2">Uncharacterized protein</fullName>
    </submittedName>
</protein>
<name>A0AAI9WM58_9BURK</name>
<feature type="region of interest" description="Disordered" evidence="1">
    <location>
        <begin position="33"/>
        <end position="71"/>
    </location>
</feature>
<keyword evidence="3" id="KW-1185">Reference proteome</keyword>
<dbReference type="RefSeq" id="WP_139688652.1">
    <property type="nucleotide sequence ID" value="NZ_WEHW01000072.1"/>
</dbReference>
<dbReference type="EMBL" id="WEHW01000072">
    <property type="protein sequence ID" value="KAB7649644.1"/>
    <property type="molecule type" value="Genomic_DNA"/>
</dbReference>
<comment type="caution">
    <text evidence="2">The sequence shown here is derived from an EMBL/GenBank/DDBJ whole genome shotgun (WGS) entry which is preliminary data.</text>
</comment>
<evidence type="ECO:0000256" key="1">
    <source>
        <dbReference type="SAM" id="MobiDB-lite"/>
    </source>
</evidence>
<dbReference type="Proteomes" id="UP000469462">
    <property type="component" value="Unassembled WGS sequence"/>
</dbReference>
<evidence type="ECO:0000313" key="2">
    <source>
        <dbReference type="EMBL" id="KAB7649644.1"/>
    </source>
</evidence>
<gene>
    <name evidence="2" type="ORF">GBM96_11010</name>
</gene>
<accession>A0AAI9WM58</accession>
<reference evidence="2 3" key="1">
    <citation type="submission" date="2019-10" db="EMBL/GenBank/DDBJ databases">
        <title>Genome diversity of Sutterella seckii.</title>
        <authorList>
            <person name="Chaplin A.V."/>
            <person name="Sokolova S.R."/>
            <person name="Mosin K.A."/>
            <person name="Ivanova E.L."/>
            <person name="Kochetkova T.O."/>
            <person name="Goltsov A.Y."/>
            <person name="Trofimov D.Y."/>
            <person name="Efimov B.A."/>
        </authorList>
    </citation>
    <scope>NUCLEOTIDE SEQUENCE [LARGE SCALE GENOMIC DNA]</scope>
    <source>
        <strain evidence="2 3">ASD3426</strain>
    </source>
</reference>
<evidence type="ECO:0000313" key="3">
    <source>
        <dbReference type="Proteomes" id="UP000469462"/>
    </source>
</evidence>
<sequence>MQPSPEADQQAAGAVENLFAQVMSGALPECDVSEQTGKKARRGGFSLPKAKKSALGIRSPAFGNESGSDRL</sequence>
<organism evidence="2 3">
    <name type="scientific">Sutterella seckii</name>
    <dbReference type="NCBI Taxonomy" id="1944635"/>
    <lineage>
        <taxon>Bacteria</taxon>
        <taxon>Pseudomonadati</taxon>
        <taxon>Pseudomonadota</taxon>
        <taxon>Betaproteobacteria</taxon>
        <taxon>Burkholderiales</taxon>
        <taxon>Sutterellaceae</taxon>
        <taxon>Sutterella</taxon>
    </lineage>
</organism>
<dbReference type="AlphaFoldDB" id="A0AAI9WM58"/>
<proteinExistence type="predicted"/>